<keyword evidence="3" id="KW-0547">Nucleotide-binding</keyword>
<dbReference type="Pfam" id="PF14524">
    <property type="entry name" value="Wzt_C"/>
    <property type="match status" value="1"/>
</dbReference>
<evidence type="ECO:0000313" key="7">
    <source>
        <dbReference type="Proteomes" id="UP000253961"/>
    </source>
</evidence>
<organism evidence="6 7">
    <name type="scientific">Pedobacter chinensis</name>
    <dbReference type="NCBI Taxonomy" id="2282421"/>
    <lineage>
        <taxon>Bacteria</taxon>
        <taxon>Pseudomonadati</taxon>
        <taxon>Bacteroidota</taxon>
        <taxon>Sphingobacteriia</taxon>
        <taxon>Sphingobacteriales</taxon>
        <taxon>Sphingobacteriaceae</taxon>
        <taxon>Pedobacter</taxon>
    </lineage>
</organism>
<dbReference type="Proteomes" id="UP000253961">
    <property type="component" value="Unassembled WGS sequence"/>
</dbReference>
<dbReference type="PROSITE" id="PS50893">
    <property type="entry name" value="ABC_TRANSPORTER_2"/>
    <property type="match status" value="1"/>
</dbReference>
<dbReference type="AlphaFoldDB" id="A0A369PZP0"/>
<evidence type="ECO:0000256" key="1">
    <source>
        <dbReference type="ARBA" id="ARBA00005417"/>
    </source>
</evidence>
<dbReference type="OrthoDB" id="9785229at2"/>
<dbReference type="InterPro" id="IPR050683">
    <property type="entry name" value="Bact_Polysacc_Export_ATP-bd"/>
</dbReference>
<dbReference type="InterPro" id="IPR003593">
    <property type="entry name" value="AAA+_ATPase"/>
</dbReference>
<comment type="caution">
    <text evidence="6">The sequence shown here is derived from an EMBL/GenBank/DDBJ whole genome shotgun (WGS) entry which is preliminary data.</text>
</comment>
<dbReference type="InterPro" id="IPR015860">
    <property type="entry name" value="ABC_transpr_TagH-like"/>
</dbReference>
<comment type="similarity">
    <text evidence="1">Belongs to the ABC transporter superfamily.</text>
</comment>
<dbReference type="GO" id="GO:0016020">
    <property type="term" value="C:membrane"/>
    <property type="evidence" value="ECO:0007669"/>
    <property type="project" value="InterPro"/>
</dbReference>
<keyword evidence="4 6" id="KW-0067">ATP-binding</keyword>
<dbReference type="Pfam" id="PF00005">
    <property type="entry name" value="ABC_tran"/>
    <property type="match status" value="1"/>
</dbReference>
<evidence type="ECO:0000256" key="3">
    <source>
        <dbReference type="ARBA" id="ARBA00022741"/>
    </source>
</evidence>
<keyword evidence="2" id="KW-0813">Transport</keyword>
<dbReference type="GO" id="GO:0016887">
    <property type="term" value="F:ATP hydrolysis activity"/>
    <property type="evidence" value="ECO:0007669"/>
    <property type="project" value="InterPro"/>
</dbReference>
<dbReference type="GO" id="GO:0005524">
    <property type="term" value="F:ATP binding"/>
    <property type="evidence" value="ECO:0007669"/>
    <property type="project" value="UniProtKB-KW"/>
</dbReference>
<evidence type="ECO:0000256" key="2">
    <source>
        <dbReference type="ARBA" id="ARBA00022448"/>
    </source>
</evidence>
<dbReference type="SUPFAM" id="SSF52540">
    <property type="entry name" value="P-loop containing nucleoside triphosphate hydrolases"/>
    <property type="match status" value="1"/>
</dbReference>
<dbReference type="PANTHER" id="PTHR46743">
    <property type="entry name" value="TEICHOIC ACIDS EXPORT ATP-BINDING PROTEIN TAGH"/>
    <property type="match status" value="1"/>
</dbReference>
<accession>A0A369PZP0</accession>
<gene>
    <name evidence="6" type="ORF">DU508_11485</name>
</gene>
<dbReference type="Gene3D" id="2.70.50.60">
    <property type="entry name" value="abc- transporter (atp binding component) like domain"/>
    <property type="match status" value="1"/>
</dbReference>
<evidence type="ECO:0000259" key="5">
    <source>
        <dbReference type="PROSITE" id="PS50893"/>
    </source>
</evidence>
<dbReference type="EMBL" id="QPKV01000004">
    <property type="protein sequence ID" value="RDC56226.1"/>
    <property type="molecule type" value="Genomic_DNA"/>
</dbReference>
<proteinExistence type="inferred from homology"/>
<reference evidence="6 7" key="1">
    <citation type="submission" date="2018-07" db="EMBL/GenBank/DDBJ databases">
        <title>Pedobacter sp. nov., isolated from soil.</title>
        <authorList>
            <person name="Zhou L.Y."/>
            <person name="Du Z.J."/>
        </authorList>
    </citation>
    <scope>NUCLEOTIDE SEQUENCE [LARGE SCALE GENOMIC DNA]</scope>
    <source>
        <strain evidence="6 7">JDX94</strain>
    </source>
</reference>
<sequence length="420" mass="46650">MANIAIKVENLSKAYQLGQIGTGTISRDLERWYARIRGKEDPFLRIGETNDRSVRGTSDVVWSLKDINFEIEQGDAVGIIGRNGAGKSTLLKILSKVTAPTTGKISGKGRIASLLEVGTGFHPELSGRENIFLNGAILGMRKKEIQRKLEEIVDFAGIERYLDTPVKRYSSGMYVRLAFAVAAHLESEILIVDEVLAVGDAEFQKKCLGKMGEVSKGEGRTVLFVSHNMESIKKLCNKGLLLNKGQLIKNDSINYIIEEYINLSTNTASIRFAKSENREANILKVELRNLDDEAKSEISVYQKWKIYVQFELTTAIEDFVCAIGVSNMLGAPLKTTWHEPLNLQVGTYAAEFIEDKTTFAIGLYGIAVGLSQKNTTLHYIESAINFEIVYGNEKVNNNVLRFTTDTGAILDQMISSVYKL</sequence>
<keyword evidence="7" id="KW-1185">Reference proteome</keyword>
<evidence type="ECO:0000313" key="6">
    <source>
        <dbReference type="EMBL" id="RDC56226.1"/>
    </source>
</evidence>
<dbReference type="CDD" id="cd03220">
    <property type="entry name" value="ABC_KpsT_Wzt"/>
    <property type="match status" value="1"/>
</dbReference>
<protein>
    <submittedName>
        <fullName evidence="6">ABC transporter ATP-binding protein</fullName>
    </submittedName>
</protein>
<dbReference type="RefSeq" id="WP_115402957.1">
    <property type="nucleotide sequence ID" value="NZ_QPKV01000004.1"/>
</dbReference>
<dbReference type="Gene3D" id="3.40.50.300">
    <property type="entry name" value="P-loop containing nucleotide triphosphate hydrolases"/>
    <property type="match status" value="1"/>
</dbReference>
<dbReference type="SMART" id="SM00382">
    <property type="entry name" value="AAA"/>
    <property type="match status" value="1"/>
</dbReference>
<feature type="domain" description="ABC transporter" evidence="5">
    <location>
        <begin position="44"/>
        <end position="269"/>
    </location>
</feature>
<dbReference type="InterPro" id="IPR029439">
    <property type="entry name" value="Wzt_C"/>
</dbReference>
<dbReference type="GO" id="GO:0140359">
    <property type="term" value="F:ABC-type transporter activity"/>
    <property type="evidence" value="ECO:0007669"/>
    <property type="project" value="InterPro"/>
</dbReference>
<dbReference type="PANTHER" id="PTHR46743:SF2">
    <property type="entry name" value="TEICHOIC ACIDS EXPORT ATP-BINDING PROTEIN TAGH"/>
    <property type="match status" value="1"/>
</dbReference>
<name>A0A369PZP0_9SPHI</name>
<dbReference type="CDD" id="cd10147">
    <property type="entry name" value="Wzt_C-like"/>
    <property type="match status" value="1"/>
</dbReference>
<dbReference type="InterPro" id="IPR003439">
    <property type="entry name" value="ABC_transporter-like_ATP-bd"/>
</dbReference>
<evidence type="ECO:0000256" key="4">
    <source>
        <dbReference type="ARBA" id="ARBA00022840"/>
    </source>
</evidence>
<dbReference type="InterPro" id="IPR027417">
    <property type="entry name" value="P-loop_NTPase"/>
</dbReference>